<gene>
    <name evidence="1" type="ORF">NCTC9149_04025</name>
</gene>
<accession>A0A7H4P576</accession>
<dbReference type="AlphaFoldDB" id="A0A7H4P576"/>
<name>A0A7H4P576_9ENTR</name>
<dbReference type="InterPro" id="IPR010633">
    <property type="entry name" value="Phage_lambda_GpZ"/>
</dbReference>
<comment type="caution">
    <text evidence="1">The sequence shown here is derived from an EMBL/GenBank/DDBJ whole genome shotgun (WGS) entry which is preliminary data.</text>
</comment>
<sequence>MGIKGLEQVIANLNSLDRNMVPNASAWAINRVARTAVTAATRKVAKETIAGITE</sequence>
<protein>
    <submittedName>
        <fullName evidence="1">Prophage minor tail Z family protein</fullName>
    </submittedName>
</protein>
<reference evidence="1 2" key="1">
    <citation type="submission" date="2018-06" db="EMBL/GenBank/DDBJ databases">
        <authorList>
            <consortium name="Pathogen Informatics"/>
            <person name="Doyle S."/>
        </authorList>
    </citation>
    <scope>NUCLEOTIDE SEQUENCE [LARGE SCALE GENOMIC DNA]</scope>
    <source>
        <strain evidence="1 2">NCTC9149</strain>
    </source>
</reference>
<evidence type="ECO:0000313" key="1">
    <source>
        <dbReference type="EMBL" id="STW07591.1"/>
    </source>
</evidence>
<dbReference type="Proteomes" id="UP000254571">
    <property type="component" value="Unassembled WGS sequence"/>
</dbReference>
<proteinExistence type="predicted"/>
<evidence type="ECO:0000313" key="2">
    <source>
        <dbReference type="Proteomes" id="UP000254571"/>
    </source>
</evidence>
<dbReference type="Pfam" id="PF06763">
    <property type="entry name" value="Minor_tail_Z"/>
    <property type="match status" value="1"/>
</dbReference>
<dbReference type="EMBL" id="UGMX01000002">
    <property type="protein sequence ID" value="STW07591.1"/>
    <property type="molecule type" value="Genomic_DNA"/>
</dbReference>
<organism evidence="1 2">
    <name type="scientific">Klebsiella grimontii</name>
    <dbReference type="NCBI Taxonomy" id="2058152"/>
    <lineage>
        <taxon>Bacteria</taxon>
        <taxon>Pseudomonadati</taxon>
        <taxon>Pseudomonadota</taxon>
        <taxon>Gammaproteobacteria</taxon>
        <taxon>Enterobacterales</taxon>
        <taxon>Enterobacteriaceae</taxon>
        <taxon>Klebsiella/Raoultella group</taxon>
        <taxon>Klebsiella</taxon>
    </lineage>
</organism>